<dbReference type="GeneID" id="96778941"/>
<dbReference type="PANTHER" id="PTHR35798:SF1">
    <property type="entry name" value="CELL DIVISION PROTEIN SEPF"/>
    <property type="match status" value="1"/>
</dbReference>
<dbReference type="GO" id="GO:0000917">
    <property type="term" value="P:division septum assembly"/>
    <property type="evidence" value="ECO:0007669"/>
    <property type="project" value="UniProtKB-KW"/>
</dbReference>
<feature type="region of interest" description="Disordered" evidence="6">
    <location>
        <begin position="1"/>
        <end position="72"/>
    </location>
</feature>
<dbReference type="InterPro" id="IPR038594">
    <property type="entry name" value="SepF-like_sf"/>
</dbReference>
<evidence type="ECO:0000313" key="7">
    <source>
        <dbReference type="EMBL" id="MSU09009.1"/>
    </source>
</evidence>
<accession>A0A6I2UH36</accession>
<dbReference type="Pfam" id="PF04472">
    <property type="entry name" value="SepF"/>
    <property type="match status" value="1"/>
</dbReference>
<dbReference type="InterPro" id="IPR023052">
    <property type="entry name" value="Cell_div_SepF"/>
</dbReference>
<comment type="subunit">
    <text evidence="5">Homodimer. Interacts with FtsZ.</text>
</comment>
<comment type="subcellular location">
    <subcellularLocation>
        <location evidence="5">Cytoplasm</location>
    </subcellularLocation>
    <text evidence="5">Localizes to the division site, in a FtsZ-dependent manner.</text>
</comment>
<evidence type="ECO:0000256" key="6">
    <source>
        <dbReference type="SAM" id="MobiDB-lite"/>
    </source>
</evidence>
<keyword evidence="3 5" id="KW-0131">Cell cycle</keyword>
<dbReference type="HAMAP" id="MF_01197">
    <property type="entry name" value="SepF"/>
    <property type="match status" value="1"/>
</dbReference>
<name>A0A6I2UH36_9FIRM</name>
<gene>
    <name evidence="5" type="primary">sepF</name>
    <name evidence="7" type="ORF">FYJ84_08430</name>
</gene>
<dbReference type="InterPro" id="IPR007561">
    <property type="entry name" value="Cell_div_SepF/SepF-rel"/>
</dbReference>
<dbReference type="EMBL" id="VUNR01000015">
    <property type="protein sequence ID" value="MSU09009.1"/>
    <property type="molecule type" value="Genomic_DNA"/>
</dbReference>
<keyword evidence="8" id="KW-1185">Reference proteome</keyword>
<comment type="caution">
    <text evidence="7">The sequence shown here is derived from an EMBL/GenBank/DDBJ whole genome shotgun (WGS) entry which is preliminary data.</text>
</comment>
<comment type="similarity">
    <text evidence="5">Belongs to the SepF family.</text>
</comment>
<comment type="function">
    <text evidence="4 5">Cell division protein that is part of the divisome complex and is recruited early to the Z-ring. Probably stimulates Z-ring formation, perhaps through the cross-linking of FtsZ protofilaments. Its function overlaps with FtsA.</text>
</comment>
<dbReference type="PANTHER" id="PTHR35798">
    <property type="entry name" value="CELL DIVISION PROTEIN SEPF"/>
    <property type="match status" value="1"/>
</dbReference>
<dbReference type="AlphaFoldDB" id="A0A6I2UH36"/>
<evidence type="ECO:0000256" key="1">
    <source>
        <dbReference type="ARBA" id="ARBA00022618"/>
    </source>
</evidence>
<reference evidence="7 8" key="1">
    <citation type="submission" date="2019-08" db="EMBL/GenBank/DDBJ databases">
        <title>In-depth cultivation of the pig gut microbiome towards novel bacterial diversity and tailored functional studies.</title>
        <authorList>
            <person name="Wylensek D."/>
            <person name="Hitch T.C.A."/>
            <person name="Clavel T."/>
        </authorList>
    </citation>
    <scope>NUCLEOTIDE SEQUENCE [LARGE SCALE GENOMIC DNA]</scope>
    <source>
        <strain evidence="7 8">WCA-693-APC-5D-A</strain>
    </source>
</reference>
<evidence type="ECO:0000256" key="5">
    <source>
        <dbReference type="HAMAP-Rule" id="MF_01197"/>
    </source>
</evidence>
<keyword evidence="2 5" id="KW-0717">Septation</keyword>
<dbReference type="RefSeq" id="WP_154407175.1">
    <property type="nucleotide sequence ID" value="NZ_VUNR01000015.1"/>
</dbReference>
<evidence type="ECO:0000256" key="4">
    <source>
        <dbReference type="ARBA" id="ARBA00044936"/>
    </source>
</evidence>
<evidence type="ECO:0000313" key="8">
    <source>
        <dbReference type="Proteomes" id="UP000433181"/>
    </source>
</evidence>
<proteinExistence type="inferred from homology"/>
<feature type="compositionally biased region" description="Low complexity" evidence="6">
    <location>
        <begin position="39"/>
        <end position="49"/>
    </location>
</feature>
<evidence type="ECO:0000256" key="3">
    <source>
        <dbReference type="ARBA" id="ARBA00023306"/>
    </source>
</evidence>
<dbReference type="GO" id="GO:0005737">
    <property type="term" value="C:cytoplasm"/>
    <property type="evidence" value="ECO:0007669"/>
    <property type="project" value="UniProtKB-SubCell"/>
</dbReference>
<keyword evidence="1 5" id="KW-0132">Cell division</keyword>
<dbReference type="GO" id="GO:0043093">
    <property type="term" value="P:FtsZ-dependent cytokinesis"/>
    <property type="evidence" value="ECO:0007669"/>
    <property type="project" value="UniProtKB-UniRule"/>
</dbReference>
<keyword evidence="5" id="KW-0963">Cytoplasm</keyword>
<protein>
    <recommendedName>
        <fullName evidence="5">Cell division protein SepF</fullName>
    </recommendedName>
</protein>
<sequence length="180" mass="19394">MGIDKFFEKFGLSKPEPDEDEAGVEAPPAEPVKKPAEPAEPAAKAARPVQPEAGSRGGNVVTLGSAGSSIHEGGSKPLHIAHGSSAPNMKVVVIQPRSLDDSQQIANCLKEKRPVVINFEGVDDQLYRRILDFVSGTTYALDGNVNSISTRVWLFSPKNVNVSVNKQTNQGFTDMPWENK</sequence>
<evidence type="ECO:0000256" key="2">
    <source>
        <dbReference type="ARBA" id="ARBA00023210"/>
    </source>
</evidence>
<organism evidence="7 8">
    <name type="scientific">Anaerovibrio slackiae</name>
    <dbReference type="NCBI Taxonomy" id="2652309"/>
    <lineage>
        <taxon>Bacteria</taxon>
        <taxon>Bacillati</taxon>
        <taxon>Bacillota</taxon>
        <taxon>Negativicutes</taxon>
        <taxon>Selenomonadales</taxon>
        <taxon>Selenomonadaceae</taxon>
        <taxon>Anaerovibrio</taxon>
    </lineage>
</organism>
<dbReference type="Gene3D" id="3.30.110.150">
    <property type="entry name" value="SepF-like protein"/>
    <property type="match status" value="1"/>
</dbReference>
<dbReference type="Proteomes" id="UP000433181">
    <property type="component" value="Unassembled WGS sequence"/>
</dbReference>